<dbReference type="InterPro" id="IPR004328">
    <property type="entry name" value="BRO1_dom"/>
</dbReference>
<evidence type="ECO:0000259" key="3">
    <source>
        <dbReference type="PROSITE" id="PS51180"/>
    </source>
</evidence>
<protein>
    <recommendedName>
        <fullName evidence="3">BRO1 domain-containing protein</fullName>
    </recommendedName>
</protein>
<gene>
    <name evidence="4" type="primary">TPHA0G01420</name>
    <name evidence="4" type="ordered locus">TPHA_0G01420</name>
</gene>
<dbReference type="SMART" id="SM01041">
    <property type="entry name" value="BRO1"/>
    <property type="match status" value="1"/>
</dbReference>
<dbReference type="PROSITE" id="PS51180">
    <property type="entry name" value="BRO1"/>
    <property type="match status" value="1"/>
</dbReference>
<dbReference type="AlphaFoldDB" id="G8BVQ1"/>
<dbReference type="HOGENOM" id="CLU_007181_3_1_1"/>
<dbReference type="Gene3D" id="1.25.40.280">
    <property type="entry name" value="alix/aip1 like domains"/>
    <property type="match status" value="1"/>
</dbReference>
<reference evidence="4 5" key="1">
    <citation type="journal article" date="2011" name="Proc. Natl. Acad. Sci. U.S.A.">
        <title>Evolutionary erosion of yeast sex chromosomes by mating-type switching accidents.</title>
        <authorList>
            <person name="Gordon J.L."/>
            <person name="Armisen D."/>
            <person name="Proux-Wera E."/>
            <person name="Oheigeartaigh S.S."/>
            <person name="Byrne K.P."/>
            <person name="Wolfe K.H."/>
        </authorList>
    </citation>
    <scope>NUCLEOTIDE SEQUENCE [LARGE SCALE GENOMIC DNA]</scope>
    <source>
        <strain evidence="5">ATCC 24235 / CBS 4417 / NBRC 1672 / NRRL Y-8282 / UCD 70-5</strain>
    </source>
</reference>
<keyword evidence="2" id="KW-0175">Coiled coil</keyword>
<evidence type="ECO:0000256" key="1">
    <source>
        <dbReference type="ARBA" id="ARBA00038154"/>
    </source>
</evidence>
<feature type="domain" description="BRO1" evidence="3">
    <location>
        <begin position="4"/>
        <end position="379"/>
    </location>
</feature>
<dbReference type="Pfam" id="PF03097">
    <property type="entry name" value="BRO1"/>
    <property type="match status" value="1"/>
</dbReference>
<dbReference type="Proteomes" id="UP000005666">
    <property type="component" value="Chromosome 7"/>
</dbReference>
<feature type="coiled-coil region" evidence="2">
    <location>
        <begin position="577"/>
        <end position="604"/>
    </location>
</feature>
<organism evidence="4 5">
    <name type="scientific">Tetrapisispora phaffii (strain ATCC 24235 / CBS 4417 / NBRC 1672 / NRRL Y-8282 / UCD 70-5)</name>
    <name type="common">Yeast</name>
    <name type="synonym">Fabospora phaffii</name>
    <dbReference type="NCBI Taxonomy" id="1071381"/>
    <lineage>
        <taxon>Eukaryota</taxon>
        <taxon>Fungi</taxon>
        <taxon>Dikarya</taxon>
        <taxon>Ascomycota</taxon>
        <taxon>Saccharomycotina</taxon>
        <taxon>Saccharomycetes</taxon>
        <taxon>Saccharomycetales</taxon>
        <taxon>Saccharomycetaceae</taxon>
        <taxon>Tetrapisispora</taxon>
    </lineage>
</organism>
<name>G8BVQ1_TETPH</name>
<dbReference type="RefSeq" id="XP_003686413.1">
    <property type="nucleotide sequence ID" value="XM_003686365.1"/>
</dbReference>
<dbReference type="PANTHER" id="PTHR23030">
    <property type="entry name" value="PCD6 INTERACTING PROTEIN-RELATED"/>
    <property type="match status" value="1"/>
</dbReference>
<sequence>MMPELLSIPFKRALSIDFKKELTTLIESSSLQEASCFKDDIDKLADARNKIMDIDVSEDDLKILQKYYSYLQQLNKKFPNDQIKYTWFQTLTQKSYSCSLYSTRFEELNIIYNIGCMFSLLACKYNDNSSEGTKKACIYFQKSAGYFEYLKKHINDTEECVVDLNSIEAIVSILLASAQELTWFKSIQDNYQDSLICKLAKKTSEFYTNALIYSKKSELIRGDWVEFIENKQNYFLAVAYYRYACSIIPKKQMGVAIKSLVMAKHFLEACSSKYDSTIMINRKPFDLKIATLLKDTERDNDFIYLQPIPDSIEELQSASMVKSIEIGEKDLIGDEGNDVIFKDLIPLVILNLASAYNERQDEYITNQLIKPIEALSNILEQKMTEFSNEDASTSTKDEFVNIDANELGLIQEKLIASSSKNATIASTLRETRSSLDNEAKKNEQLLKRYGTISWTLEDSTTVNGKYYDVLQKLEAYLHEGCYIDKETNDAFAVIDKGLLTNPLKQLNEIEVKNKESNPLRSKILNIIFEREDIVKQIKNASFSQRILPKIVDAYKKSNGDLETAGFEDEFQMHLKVFDGFKKQINKMKVENHELEEELKRSTVRDNEMTKSLNATTTGPRRISPLELLTVDWKESYQLFQQVRHNVEEGETFYADLCEKTNELSQEVKQFVEHREVAQRKLIDEIGK</sequence>
<comment type="similarity">
    <text evidence="1">Belongs to the palA/RIM20 family.</text>
</comment>
<dbReference type="OrthoDB" id="64867at2759"/>
<dbReference type="GO" id="GO:0030435">
    <property type="term" value="P:sporulation resulting in formation of a cellular spore"/>
    <property type="evidence" value="ECO:0007669"/>
    <property type="project" value="EnsemblFungi"/>
</dbReference>
<dbReference type="GeneID" id="11533587"/>
<dbReference type="Gene3D" id="1.20.140.50">
    <property type="entry name" value="alix/aip1 like domains"/>
    <property type="match status" value="1"/>
</dbReference>
<accession>G8BVQ1</accession>
<dbReference type="GO" id="GO:0005768">
    <property type="term" value="C:endosome"/>
    <property type="evidence" value="ECO:0007669"/>
    <property type="project" value="TreeGrafter"/>
</dbReference>
<dbReference type="GO" id="GO:0001403">
    <property type="term" value="P:invasive growth in response to glucose limitation"/>
    <property type="evidence" value="ECO:0007669"/>
    <property type="project" value="EnsemblFungi"/>
</dbReference>
<evidence type="ECO:0000256" key="2">
    <source>
        <dbReference type="SAM" id="Coils"/>
    </source>
</evidence>
<dbReference type="Gene3D" id="1.20.120.560">
    <property type="entry name" value="alix/aip1 in complex with the ypdl late domain"/>
    <property type="match status" value="1"/>
</dbReference>
<dbReference type="STRING" id="1071381.G8BVQ1"/>
<dbReference type="InterPro" id="IPR025304">
    <property type="entry name" value="ALIX_V_dom"/>
</dbReference>
<dbReference type="GO" id="GO:0005777">
    <property type="term" value="C:peroxisome"/>
    <property type="evidence" value="ECO:0007669"/>
    <property type="project" value="EnsemblFungi"/>
</dbReference>
<dbReference type="KEGG" id="tpf:TPHA_0G01420"/>
<evidence type="ECO:0000313" key="4">
    <source>
        <dbReference type="EMBL" id="CCE63979.1"/>
    </source>
</evidence>
<dbReference type="InterPro" id="IPR038499">
    <property type="entry name" value="BRO1_sf"/>
</dbReference>
<dbReference type="EMBL" id="HE612862">
    <property type="protein sequence ID" value="CCE63979.1"/>
    <property type="molecule type" value="Genomic_DNA"/>
</dbReference>
<dbReference type="eggNOG" id="KOG2220">
    <property type="taxonomic scope" value="Eukaryota"/>
</dbReference>
<dbReference type="GO" id="GO:0016485">
    <property type="term" value="P:protein processing"/>
    <property type="evidence" value="ECO:0007669"/>
    <property type="project" value="EnsemblFungi"/>
</dbReference>
<evidence type="ECO:0000313" key="5">
    <source>
        <dbReference type="Proteomes" id="UP000005666"/>
    </source>
</evidence>
<dbReference type="Pfam" id="PF13949">
    <property type="entry name" value="ALIX_LYPXL_bnd"/>
    <property type="match status" value="1"/>
</dbReference>
<keyword evidence="5" id="KW-1185">Reference proteome</keyword>
<dbReference type="PANTHER" id="PTHR23030:SF39">
    <property type="entry name" value="PROGRAMMED CELL DEATH 6-INTERACTING PROTEIN"/>
    <property type="match status" value="1"/>
</dbReference>
<proteinExistence type="inferred from homology"/>
<dbReference type="OMA" id="VSHAEEM"/>